<feature type="signal peptide" evidence="1">
    <location>
        <begin position="1"/>
        <end position="20"/>
    </location>
</feature>
<sequence length="2183" mass="234830">MKRLLILFAFLALVAGQAYSQENTKAKCNNNFDDDGDGLVDCLDGDCDGLKDPNGHPKGCEIPGDNIDNDGDNFIDCYDKETILTDECDGFFLGTLDECSLPPMEFPPFAMKLKFKSEPNKANHINRLIVGDVDKDGVPEIVTTRRSVATLDDNGTPTASSINILQAPASGTILTTEKEIDLFAKNQIVTYEDIAMADINGDGCAEFFVLTKSPYKTIAYDCAGNELWTISHWGYPGTAGLADFDHDGKIEIYFRTQIYDAHTGKFMGENDIDNKASTSRAKNTSQSLAVDMDAALNITNNNLELIAGCRIYTVNINRPAMTATITMAKERTEYKIRTKESSGSSTSIADFDQDGYLDVLAVGSKDNYDDNTTIFFWDVRNDQLQTFIDKIGTGDYKNGWKNGAGRINIADIDGDTLMNAVYVSGQYMYALKTNATGSTFTQLWRENVVEETSGFTGCTMFDFDADGNSEIVYRDEDYIYILTTAPNGSVTRTQQACKSRTSNEYPIVVDMDGDGSTEICVTCAIDETVVGRNHKIWDDAEVRVFESANLPWVPARKVWNQHGYFVVNVNDNLTIPRNQQLHHLTYAKNVDCRKDGKFKSTKPMNSFLNQSPFLDNYGCPSFATPNLSWGTFDNAGKVDIVVAAGNCPNTTVNIKIKFKNLGDIGIDGKLPISMYDGDPLQAGATLLGTYIHDLTSFNPGDSISINSGINFTGPGTAFDLYIVLNDAGKPTPTPISLPNTNIVECDYGDNVRMVRVTPGLGPIDGIKIRGNQRCGATSVDNGAVRAWVPLAGGFRDSTNFDFFWTDGNVVGAIDHTGHMYNNLPTGDYTVFARHKTIGCETTSKVITVDETPLNVVATVVKLRDNENCKNPNGQLQVNVDTNGDGVPEPTGKFTYQWTKGGETTVIGVSHSLAALPKGNYTVTVIDKATGCPAADSETVGESFPPVVVTATATEINCAPGSTGTASAHVSNNTGNYNWSWYNGNTVKPTPDATGHEYTPIPAGFYTVKAEDKTSKCEGTATVQVKQAAGPSITALTKVNHVACTPTPGKGSATVTATTTGATTITWFRGQNTLPANQVGTGTTINNLVADIYTVLVQDATGCSAMDTVIVLNKSGVTTLVPTVKHQEKCQPIDGGVTVVPQSGAVSDYTYSWYTGILVSNPRKINGVTGNVLSDVKAGAYTVFATHILSGCVTPAVTVQVQNLTTAITINIDPSTVTYPKDCNERKGVIGAAISVNKNSELTVQWWSDLVSQVPPIDKVTLEREIGPVTVNAGSPLSDVITSVPAGYYTIDVNNVVDGCKATKIYFLRALNTDSMTVAPVNVTACTNGPVTPNGSITATLIAKNAGVTEDSYRFELYTPTSGATPIQVINGPTKGTDDDLFTFSNLPVGDYFIRAVDISGNGYCDFFTDVMTIEDQTVLPTFALTSLPNTICSGTADGSIQVTTQTGPAPYSYEYFRGNLSVDVPLGGSTASTSLGSLATDFYTVRMTADNGCVDVRSVFVEENTATITAELDQDPRLNCVLLDGRIEVTTVTEIPDNGTIPPALAYNPANYSVTWLDSVAAPTIVDSNLATENILEAINKGRYHVQVTNDYTQCKTSLMLVTVEDGRVSPTVNLTAFRAPTKCLSIEDLNPGDPDFDLYDPVSGQFAGYLTVDPAPAGGTYTFLWTGSGPIANPNLATVRTLDPGDYTVRVTNTANNCPRTEKYTLPQTVMPVVVTATSSPVTSCITPDGVLNASVFPSMQHHYIFNWTSPLASYPDSYLVTTAAGPTTYTLTATDRRDAQCAATTTVVLINDTKGPTVEAGVLGEVTVCNDIPIQQDGSAFATVTNGAMIDYKFEWYEGALPERPLPNPADMIPNGNNAMVTNLTDLTYTVFVTNLVTGCDSTAQVTVPRVPVLPPDPVAVLVAKNTICDPTDLTGENPANGAVRAFVPDEGVLNGENTIDYIFDWSIGQVENTPPDSADNVDLTYLNTGYYSVVATNRITLCRSTLKTVFVPTETVNPEFVLDMDPTVCMLQTGSIYLTVTNNIEIGNIEWVYQEIDGNKNPIGAPEILIENGPVVFEAAGGLYTATVSTLENCKATGSIILEADINPFNGISRNGDNKNDYFHIDCIDDFPKNVVKVYNRAGTLVFEGHNYNNTDVLFDGVSNKGISPLGTNLPDGTYFYVIDKKDGSKPVAGYLEIVN</sequence>
<evidence type="ECO:0000313" key="3">
    <source>
        <dbReference type="Proteomes" id="UP000251889"/>
    </source>
</evidence>
<dbReference type="Gene3D" id="2.60.40.10">
    <property type="entry name" value="Immunoglobulins"/>
    <property type="match status" value="1"/>
</dbReference>
<dbReference type="InterPro" id="IPR013783">
    <property type="entry name" value="Ig-like_fold"/>
</dbReference>
<dbReference type="Proteomes" id="UP000251889">
    <property type="component" value="Unassembled WGS sequence"/>
</dbReference>
<dbReference type="RefSeq" id="WP_112746905.1">
    <property type="nucleotide sequence ID" value="NZ_QMFY01000004.1"/>
</dbReference>
<keyword evidence="1" id="KW-0732">Signal</keyword>
<dbReference type="PANTHER" id="PTHR46580">
    <property type="entry name" value="SENSOR KINASE-RELATED"/>
    <property type="match status" value="1"/>
</dbReference>
<feature type="chain" id="PRO_5016561390" description="Ig-like domain-containing protein" evidence="1">
    <location>
        <begin position="21"/>
        <end position="2183"/>
    </location>
</feature>
<dbReference type="Pfam" id="PF13585">
    <property type="entry name" value="CHU_C"/>
    <property type="match status" value="1"/>
</dbReference>
<gene>
    <name evidence="2" type="ORF">DQQ10_10990</name>
</gene>
<name>A0A364Y3W7_9BACT</name>
<dbReference type="InterPro" id="IPR025667">
    <property type="entry name" value="SprB_repeat"/>
</dbReference>
<reference evidence="2 3" key="1">
    <citation type="submission" date="2018-06" db="EMBL/GenBank/DDBJ databases">
        <title>Chryseolinea flavus sp. nov., a member of the phylum Bacteroidetes isolated from soil.</title>
        <authorList>
            <person name="Li Y."/>
            <person name="Wang J."/>
        </authorList>
    </citation>
    <scope>NUCLEOTIDE SEQUENCE [LARGE SCALE GENOMIC DNA]</scope>
    <source>
        <strain evidence="2 3">SDU1-6</strain>
    </source>
</reference>
<dbReference type="Pfam" id="PF13573">
    <property type="entry name" value="SprB"/>
    <property type="match status" value="1"/>
</dbReference>
<comment type="caution">
    <text evidence="2">The sequence shown here is derived from an EMBL/GenBank/DDBJ whole genome shotgun (WGS) entry which is preliminary data.</text>
</comment>
<evidence type="ECO:0008006" key="4">
    <source>
        <dbReference type="Google" id="ProtNLM"/>
    </source>
</evidence>
<organism evidence="2 3">
    <name type="scientific">Pseudochryseolinea flava</name>
    <dbReference type="NCBI Taxonomy" id="2059302"/>
    <lineage>
        <taxon>Bacteria</taxon>
        <taxon>Pseudomonadati</taxon>
        <taxon>Bacteroidota</taxon>
        <taxon>Cytophagia</taxon>
        <taxon>Cytophagales</taxon>
        <taxon>Fulvivirgaceae</taxon>
        <taxon>Pseudochryseolinea</taxon>
    </lineage>
</organism>
<evidence type="ECO:0000313" key="2">
    <source>
        <dbReference type="EMBL" id="RAW01419.1"/>
    </source>
</evidence>
<dbReference type="OrthoDB" id="9805017at2"/>
<proteinExistence type="predicted"/>
<dbReference type="SUPFAM" id="SSF69318">
    <property type="entry name" value="Integrin alpha N-terminal domain"/>
    <property type="match status" value="1"/>
</dbReference>
<evidence type="ECO:0000256" key="1">
    <source>
        <dbReference type="SAM" id="SignalP"/>
    </source>
</evidence>
<dbReference type="EMBL" id="QMFY01000004">
    <property type="protein sequence ID" value="RAW01419.1"/>
    <property type="molecule type" value="Genomic_DNA"/>
</dbReference>
<dbReference type="InterPro" id="IPR028994">
    <property type="entry name" value="Integrin_alpha_N"/>
</dbReference>
<dbReference type="PANTHER" id="PTHR46580:SF2">
    <property type="entry name" value="MAM DOMAIN-CONTAINING PROTEIN"/>
    <property type="match status" value="1"/>
</dbReference>
<accession>A0A364Y3W7</accession>
<keyword evidence="3" id="KW-1185">Reference proteome</keyword>
<protein>
    <recommendedName>
        <fullName evidence="4">Ig-like domain-containing protein</fullName>
    </recommendedName>
</protein>